<dbReference type="SUPFAM" id="SSF53335">
    <property type="entry name" value="S-adenosyl-L-methionine-dependent methyltransferases"/>
    <property type="match status" value="1"/>
</dbReference>
<protein>
    <submittedName>
        <fullName evidence="3">Class I SAM-dependent methyltransferase</fullName>
    </submittedName>
</protein>
<evidence type="ECO:0000313" key="3">
    <source>
        <dbReference type="EMBL" id="XBO74326.1"/>
    </source>
</evidence>
<dbReference type="Gene3D" id="3.40.50.150">
    <property type="entry name" value="Vaccinia Virus protein VP39"/>
    <property type="match status" value="1"/>
</dbReference>
<dbReference type="InterPro" id="IPR013216">
    <property type="entry name" value="Methyltransf_11"/>
</dbReference>
<dbReference type="GO" id="GO:0008757">
    <property type="term" value="F:S-adenosylmethionine-dependent methyltransferase activity"/>
    <property type="evidence" value="ECO:0007669"/>
    <property type="project" value="InterPro"/>
</dbReference>
<dbReference type="PANTHER" id="PTHR43591">
    <property type="entry name" value="METHYLTRANSFERASE"/>
    <property type="match status" value="1"/>
</dbReference>
<feature type="region of interest" description="Disordered" evidence="1">
    <location>
        <begin position="262"/>
        <end position="313"/>
    </location>
</feature>
<gene>
    <name evidence="3" type="ORF">NFG57_16085</name>
</gene>
<reference evidence="3" key="1">
    <citation type="submission" date="2022-06" db="EMBL/GenBank/DDBJ databases">
        <title>A novel DMS-producing enzyme.</title>
        <authorList>
            <person name="Zhang Y."/>
        </authorList>
    </citation>
    <scope>NUCLEOTIDE SEQUENCE</scope>
    <source>
        <strain evidence="3">H10-59</strain>
    </source>
</reference>
<evidence type="ECO:0000259" key="2">
    <source>
        <dbReference type="Pfam" id="PF08241"/>
    </source>
</evidence>
<dbReference type="CDD" id="cd02440">
    <property type="entry name" value="AdoMet_MTases"/>
    <property type="match status" value="1"/>
</dbReference>
<name>A0AAU7KRW1_9GAMM</name>
<keyword evidence="3" id="KW-0808">Transferase</keyword>
<dbReference type="PANTHER" id="PTHR43591:SF24">
    <property type="entry name" value="2-METHOXY-6-POLYPRENYL-1,4-BENZOQUINOL METHYLASE, MITOCHONDRIAL"/>
    <property type="match status" value="1"/>
</dbReference>
<dbReference type="Pfam" id="PF08241">
    <property type="entry name" value="Methyltransf_11"/>
    <property type="match status" value="1"/>
</dbReference>
<dbReference type="RefSeq" id="WP_348814760.1">
    <property type="nucleotide sequence ID" value="NZ_CP098828.1"/>
</dbReference>
<feature type="domain" description="Methyltransferase type 11" evidence="2">
    <location>
        <begin position="106"/>
        <end position="204"/>
    </location>
</feature>
<dbReference type="GO" id="GO:0032259">
    <property type="term" value="P:methylation"/>
    <property type="evidence" value="ECO:0007669"/>
    <property type="project" value="UniProtKB-KW"/>
</dbReference>
<feature type="compositionally biased region" description="Polar residues" evidence="1">
    <location>
        <begin position="280"/>
        <end position="300"/>
    </location>
</feature>
<proteinExistence type="predicted"/>
<dbReference type="InterPro" id="IPR029063">
    <property type="entry name" value="SAM-dependent_MTases_sf"/>
</dbReference>
<dbReference type="AlphaFoldDB" id="A0AAU7KRW1"/>
<evidence type="ECO:0000256" key="1">
    <source>
        <dbReference type="SAM" id="MobiDB-lite"/>
    </source>
</evidence>
<dbReference type="EMBL" id="CP098828">
    <property type="protein sequence ID" value="XBO74326.1"/>
    <property type="molecule type" value="Genomic_DNA"/>
</dbReference>
<keyword evidence="3" id="KW-0489">Methyltransferase</keyword>
<organism evidence="3">
    <name type="scientific">Halomonas sp. H10-59</name>
    <dbReference type="NCBI Taxonomy" id="2950874"/>
    <lineage>
        <taxon>Bacteria</taxon>
        <taxon>Pseudomonadati</taxon>
        <taxon>Pseudomonadota</taxon>
        <taxon>Gammaproteobacteria</taxon>
        <taxon>Oceanospirillales</taxon>
        <taxon>Halomonadaceae</taxon>
        <taxon>Halomonas</taxon>
    </lineage>
</organism>
<feature type="region of interest" description="Disordered" evidence="1">
    <location>
        <begin position="1"/>
        <end position="22"/>
    </location>
</feature>
<accession>A0AAU7KRW1</accession>
<sequence>MTLKGTPGEAPQGTPGSQLGQHYDAKGSLLARLERAFVEAGCDPDHLSHDEMAGIDQLHLGGRAASRRLMALAGWDAGQPPNKGDGPRWDAFAGAGTGSSGAARLLDLGCGTGGASRLLARELGYEVVGVDITPGFIEVATWLSRACGLEETTRFVCADAAELPLGDASVEAVWCQHALLNMPDLAAVLSECRRVLAPGGRLVLHEVVRGDNPAPLSLPVPWARTPEHSRLLSLKDLEQHLQAAGFQRQALEDVSAEALAWRSHHRRREQGGADRRAHGGSNTDQTQPPRQEGGESSPQASGPAARPPIRPRLPGPALIFGEVFVEMGRNLLDNLSDDRVRVVQGVWQHQPLPRT</sequence>